<name>A0A3D2SNJ5_9GAMM</name>
<evidence type="ECO:0000256" key="1">
    <source>
        <dbReference type="SAM" id="Phobius"/>
    </source>
</evidence>
<proteinExistence type="predicted"/>
<organism evidence="2 3">
    <name type="scientific">Acinetobacter ursingii</name>
    <dbReference type="NCBI Taxonomy" id="108980"/>
    <lineage>
        <taxon>Bacteria</taxon>
        <taxon>Pseudomonadati</taxon>
        <taxon>Pseudomonadota</taxon>
        <taxon>Gammaproteobacteria</taxon>
        <taxon>Moraxellales</taxon>
        <taxon>Moraxellaceae</taxon>
        <taxon>Acinetobacter</taxon>
    </lineage>
</organism>
<evidence type="ECO:0000313" key="3">
    <source>
        <dbReference type="Proteomes" id="UP000263596"/>
    </source>
</evidence>
<dbReference type="EMBL" id="DPVE01000186">
    <property type="protein sequence ID" value="HCK30603.1"/>
    <property type="molecule type" value="Genomic_DNA"/>
</dbReference>
<protein>
    <submittedName>
        <fullName evidence="2">Uncharacterized protein</fullName>
    </submittedName>
</protein>
<reference evidence="2 3" key="1">
    <citation type="journal article" date="2018" name="Nat. Biotechnol.">
        <title>A standardized bacterial taxonomy based on genome phylogeny substantially revises the tree of life.</title>
        <authorList>
            <person name="Parks D.H."/>
            <person name="Chuvochina M."/>
            <person name="Waite D.W."/>
            <person name="Rinke C."/>
            <person name="Skarshewski A."/>
            <person name="Chaumeil P.A."/>
            <person name="Hugenholtz P."/>
        </authorList>
    </citation>
    <scope>NUCLEOTIDE SEQUENCE [LARGE SCALE GENOMIC DNA]</scope>
    <source>
        <strain evidence="2">UBA9669</strain>
    </source>
</reference>
<feature type="transmembrane region" description="Helical" evidence="1">
    <location>
        <begin position="29"/>
        <end position="46"/>
    </location>
</feature>
<gene>
    <name evidence="2" type="ORF">DHW29_10720</name>
</gene>
<sequence>MLHFQGFHSDPINMLEFWFSSDISRSKKFLILIITLLIALGLYRYHPLPLDVILMFAGTGIIFLICRYLKQHFAQYNPTGLLYRLLTWIPIALLLTLLFMKTMNNLMWWGIQGITFMALAVFVFSPQFLLKAPPINSSKDH</sequence>
<keyword evidence="1" id="KW-1133">Transmembrane helix</keyword>
<feature type="transmembrane region" description="Helical" evidence="1">
    <location>
        <begin position="81"/>
        <end position="100"/>
    </location>
</feature>
<keyword evidence="1" id="KW-0472">Membrane</keyword>
<feature type="transmembrane region" description="Helical" evidence="1">
    <location>
        <begin position="52"/>
        <end position="69"/>
    </location>
</feature>
<keyword evidence="1" id="KW-0812">Transmembrane</keyword>
<accession>A0A3D2SNJ5</accession>
<comment type="caution">
    <text evidence="2">The sequence shown here is derived from an EMBL/GenBank/DDBJ whole genome shotgun (WGS) entry which is preliminary data.</text>
</comment>
<evidence type="ECO:0000313" key="2">
    <source>
        <dbReference type="EMBL" id="HCK30603.1"/>
    </source>
</evidence>
<feature type="transmembrane region" description="Helical" evidence="1">
    <location>
        <begin position="106"/>
        <end position="130"/>
    </location>
</feature>
<dbReference type="AlphaFoldDB" id="A0A3D2SNJ5"/>
<dbReference type="Proteomes" id="UP000263596">
    <property type="component" value="Unassembled WGS sequence"/>
</dbReference>